<evidence type="ECO:0000313" key="6">
    <source>
        <dbReference type="EMBL" id="SDH09645.1"/>
    </source>
</evidence>
<dbReference type="EMBL" id="FNCO01000004">
    <property type="protein sequence ID" value="SDH09645.1"/>
    <property type="molecule type" value="Genomic_DNA"/>
</dbReference>
<dbReference type="CDD" id="cd00038">
    <property type="entry name" value="CAP_ED"/>
    <property type="match status" value="1"/>
</dbReference>
<feature type="domain" description="Cyclic nucleotide-binding" evidence="4">
    <location>
        <begin position="16"/>
        <end position="119"/>
    </location>
</feature>
<dbReference type="SUPFAM" id="SSF51206">
    <property type="entry name" value="cAMP-binding domain-like"/>
    <property type="match status" value="1"/>
</dbReference>
<name>A0A1G7ZLZ4_9PSED</name>
<dbReference type="InterPro" id="IPR000595">
    <property type="entry name" value="cNMP-bd_dom"/>
</dbReference>
<dbReference type="InterPro" id="IPR036388">
    <property type="entry name" value="WH-like_DNA-bd_sf"/>
</dbReference>
<evidence type="ECO:0000256" key="3">
    <source>
        <dbReference type="ARBA" id="ARBA00023163"/>
    </source>
</evidence>
<evidence type="ECO:0000259" key="5">
    <source>
        <dbReference type="PROSITE" id="PS51063"/>
    </source>
</evidence>
<dbReference type="PROSITE" id="PS51063">
    <property type="entry name" value="HTH_CRP_2"/>
    <property type="match status" value="1"/>
</dbReference>
<evidence type="ECO:0000259" key="4">
    <source>
        <dbReference type="PROSITE" id="PS50042"/>
    </source>
</evidence>
<dbReference type="InterPro" id="IPR036390">
    <property type="entry name" value="WH_DNA-bd_sf"/>
</dbReference>
<dbReference type="AlphaFoldDB" id="A0A1G7ZLZ4"/>
<evidence type="ECO:0000256" key="1">
    <source>
        <dbReference type="ARBA" id="ARBA00023015"/>
    </source>
</evidence>
<keyword evidence="2" id="KW-0238">DNA-binding</keyword>
<dbReference type="InterPro" id="IPR018490">
    <property type="entry name" value="cNMP-bd_dom_sf"/>
</dbReference>
<dbReference type="Gene3D" id="1.10.10.10">
    <property type="entry name" value="Winged helix-like DNA-binding domain superfamily/Winged helix DNA-binding domain"/>
    <property type="match status" value="1"/>
</dbReference>
<dbReference type="InterPro" id="IPR014710">
    <property type="entry name" value="RmlC-like_jellyroll"/>
</dbReference>
<reference evidence="7" key="1">
    <citation type="submission" date="2016-10" db="EMBL/GenBank/DDBJ databases">
        <authorList>
            <person name="Varghese N."/>
            <person name="Submissions S."/>
        </authorList>
    </citation>
    <scope>NUCLEOTIDE SEQUENCE [LARGE SCALE GENOMIC DNA]</scope>
    <source>
        <strain evidence="7">ATCC 700689</strain>
    </source>
</reference>
<gene>
    <name evidence="6" type="ORF">SAMN05216605_104313</name>
</gene>
<dbReference type="PROSITE" id="PS50042">
    <property type="entry name" value="CNMP_BINDING_3"/>
    <property type="match status" value="1"/>
</dbReference>
<keyword evidence="1" id="KW-0805">Transcription regulation</keyword>
<keyword evidence="7" id="KW-1185">Reference proteome</keyword>
<dbReference type="Proteomes" id="UP000182894">
    <property type="component" value="Unassembled WGS sequence"/>
</dbReference>
<accession>A0A1G7ZLZ4</accession>
<dbReference type="Pfam" id="PF00027">
    <property type="entry name" value="cNMP_binding"/>
    <property type="match status" value="1"/>
</dbReference>
<feature type="domain" description="HTH crp-type" evidence="5">
    <location>
        <begin position="150"/>
        <end position="221"/>
    </location>
</feature>
<dbReference type="GO" id="GO:0006355">
    <property type="term" value="P:regulation of DNA-templated transcription"/>
    <property type="evidence" value="ECO:0007669"/>
    <property type="project" value="InterPro"/>
</dbReference>
<dbReference type="InterPro" id="IPR012318">
    <property type="entry name" value="HTH_CRP"/>
</dbReference>
<proteinExistence type="predicted"/>
<dbReference type="Gene3D" id="2.60.120.10">
    <property type="entry name" value="Jelly Rolls"/>
    <property type="match status" value="1"/>
</dbReference>
<dbReference type="GO" id="GO:0003677">
    <property type="term" value="F:DNA binding"/>
    <property type="evidence" value="ECO:0007669"/>
    <property type="project" value="UniProtKB-KW"/>
</dbReference>
<dbReference type="STRING" id="89065.SAMN05216605_104313"/>
<dbReference type="RefSeq" id="WP_074752455.1">
    <property type="nucleotide sequence ID" value="NZ_FNCO01000004.1"/>
</dbReference>
<dbReference type="Pfam" id="PF13545">
    <property type="entry name" value="HTH_Crp_2"/>
    <property type="match status" value="1"/>
</dbReference>
<keyword evidence="3" id="KW-0804">Transcription</keyword>
<dbReference type="SUPFAM" id="SSF46785">
    <property type="entry name" value="Winged helix' DNA-binding domain"/>
    <property type="match status" value="1"/>
</dbReference>
<evidence type="ECO:0000256" key="2">
    <source>
        <dbReference type="ARBA" id="ARBA00023125"/>
    </source>
</evidence>
<sequence>MTNGTQWRSWLDNDKWFSGLPGSLQDSLLTVMRQRRVTPGKRVFESGAPACGLYALLDGSIRFNDPDSQQQWRPQPMPVRPYWFGEVSLFDDLPRQHDAYAEDQIILLHIPQAPLEALLQAHPHHWRGFTHLLGRKLGLTVPHPDEVTLMPTDERVAFRLLLLTEGYGDMNRSVRVVSIRDVLSRRRLGLAPEVVDRVIAQFAERGILRRDHDSICILDTDRLRKAALHRLTPLLA</sequence>
<organism evidence="6 7">
    <name type="scientific">Pseudomonas abietaniphila</name>
    <dbReference type="NCBI Taxonomy" id="89065"/>
    <lineage>
        <taxon>Bacteria</taxon>
        <taxon>Pseudomonadati</taxon>
        <taxon>Pseudomonadota</taxon>
        <taxon>Gammaproteobacteria</taxon>
        <taxon>Pseudomonadales</taxon>
        <taxon>Pseudomonadaceae</taxon>
        <taxon>Pseudomonas</taxon>
    </lineage>
</organism>
<dbReference type="OrthoDB" id="6881322at2"/>
<evidence type="ECO:0000313" key="7">
    <source>
        <dbReference type="Proteomes" id="UP000182894"/>
    </source>
</evidence>
<protein>
    <submittedName>
        <fullName evidence="6">Cyclic nucleotide-binding protein</fullName>
    </submittedName>
</protein>